<comment type="similarity">
    <text evidence="2 7">Belongs to the derlin family.</text>
</comment>
<dbReference type="AlphaFoldDB" id="A0A1E5RAF5"/>
<gene>
    <name evidence="9" type="ORF">AWRI3579_g2622</name>
</gene>
<name>A0A1E5RAF5_9ASCO</name>
<dbReference type="FunCoup" id="A0A1E5RAF5">
    <property type="interactions" value="488"/>
</dbReference>
<protein>
    <recommendedName>
        <fullName evidence="7">Derlin</fullName>
    </recommendedName>
</protein>
<dbReference type="OrthoDB" id="19102at2759"/>
<evidence type="ECO:0000256" key="3">
    <source>
        <dbReference type="ARBA" id="ARBA00022692"/>
    </source>
</evidence>
<dbReference type="Proteomes" id="UP000095728">
    <property type="component" value="Unassembled WGS sequence"/>
</dbReference>
<evidence type="ECO:0000256" key="5">
    <source>
        <dbReference type="ARBA" id="ARBA00022989"/>
    </source>
</evidence>
<comment type="function">
    <text evidence="7">May be involved in the degradation of misfolded endoplasmic reticulum (ER) luminal proteins.</text>
</comment>
<accession>A0A1E5RAF5</accession>
<keyword evidence="10" id="KW-1185">Reference proteome</keyword>
<evidence type="ECO:0000256" key="1">
    <source>
        <dbReference type="ARBA" id="ARBA00004477"/>
    </source>
</evidence>
<proteinExistence type="inferred from homology"/>
<dbReference type="InParanoid" id="A0A1E5RAF5"/>
<dbReference type="InterPro" id="IPR007599">
    <property type="entry name" value="DER1"/>
</dbReference>
<dbReference type="Pfam" id="PF04511">
    <property type="entry name" value="DER1"/>
    <property type="match status" value="1"/>
</dbReference>
<feature type="compositionally biased region" description="Low complexity" evidence="8">
    <location>
        <begin position="287"/>
        <end position="303"/>
    </location>
</feature>
<feature type="region of interest" description="Disordered" evidence="8">
    <location>
        <begin position="270"/>
        <end position="315"/>
    </location>
</feature>
<sequence>MSSMQPVTKTLLTLTIGITLLPVLNVVPIYSLIFVNIKPYVFTQWWGVVTSFFLITNTSNPLPVLMRIYALYSHSNELETAHFMRPQQFIYYLLFNSIMVLLFTFYFPWNLSWCFEPCLQMFLSYTWSNVNYNKQIRFYGIIPLPAKYSCLMEIILNLVFSSGDFVASSGILGLASAYVYHCLATHSFGPIYGFFNYKLLGRTEKPYIIVKSKTLNGKFKEMQMPNPDFKQGSNNNYGYGGGAPLYPQWFNKMSNLVWNSLVSTKEKPLVNTSKKAGHGRRLGSLPAQSSTSARSNAAASASARFKGEGRRLGDE</sequence>
<keyword evidence="5 7" id="KW-1133">Transmembrane helix</keyword>
<evidence type="ECO:0000313" key="9">
    <source>
        <dbReference type="EMBL" id="OEJ83889.1"/>
    </source>
</evidence>
<evidence type="ECO:0000256" key="7">
    <source>
        <dbReference type="RuleBase" id="RU363059"/>
    </source>
</evidence>
<comment type="caution">
    <text evidence="9">The sequence shown here is derived from an EMBL/GenBank/DDBJ whole genome shotgun (WGS) entry which is preliminary data.</text>
</comment>
<reference evidence="10" key="1">
    <citation type="journal article" date="2016" name="Genome Announc.">
        <title>Genome sequences of three species of Hanseniaspora isolated from spontaneous wine fermentations.</title>
        <authorList>
            <person name="Sternes P.R."/>
            <person name="Lee D."/>
            <person name="Kutyna D.R."/>
            <person name="Borneman A.R."/>
        </authorList>
    </citation>
    <scope>NUCLEOTIDE SEQUENCE [LARGE SCALE GENOMIC DNA]</scope>
    <source>
        <strain evidence="10">AWRI3579</strain>
    </source>
</reference>
<dbReference type="GO" id="GO:0005789">
    <property type="term" value="C:endoplasmic reticulum membrane"/>
    <property type="evidence" value="ECO:0007669"/>
    <property type="project" value="UniProtKB-SubCell"/>
</dbReference>
<feature type="transmembrane region" description="Helical" evidence="7">
    <location>
        <begin position="89"/>
        <end position="109"/>
    </location>
</feature>
<dbReference type="PANTHER" id="PTHR11009">
    <property type="entry name" value="DER1-LIKE PROTEIN, DERLIN"/>
    <property type="match status" value="1"/>
</dbReference>
<dbReference type="EMBL" id="LPNM01000008">
    <property type="protein sequence ID" value="OEJ83889.1"/>
    <property type="molecule type" value="Genomic_DNA"/>
</dbReference>
<keyword evidence="6 7" id="KW-0472">Membrane</keyword>
<feature type="transmembrane region" description="Helical" evidence="7">
    <location>
        <begin position="12"/>
        <end position="33"/>
    </location>
</feature>
<dbReference type="SUPFAM" id="SSF144091">
    <property type="entry name" value="Rhomboid-like"/>
    <property type="match status" value="1"/>
</dbReference>
<feature type="transmembrane region" description="Helical" evidence="7">
    <location>
        <begin position="45"/>
        <end position="69"/>
    </location>
</feature>
<organism evidence="9 10">
    <name type="scientific">Hanseniaspora osmophila</name>
    <dbReference type="NCBI Taxonomy" id="56408"/>
    <lineage>
        <taxon>Eukaryota</taxon>
        <taxon>Fungi</taxon>
        <taxon>Dikarya</taxon>
        <taxon>Ascomycota</taxon>
        <taxon>Saccharomycotina</taxon>
        <taxon>Saccharomycetes</taxon>
        <taxon>Saccharomycodales</taxon>
        <taxon>Saccharomycodaceae</taxon>
        <taxon>Hanseniaspora</taxon>
    </lineage>
</organism>
<evidence type="ECO:0000256" key="6">
    <source>
        <dbReference type="ARBA" id="ARBA00023136"/>
    </source>
</evidence>
<dbReference type="InterPro" id="IPR035952">
    <property type="entry name" value="Rhomboid-like_sf"/>
</dbReference>
<comment type="subcellular location">
    <subcellularLocation>
        <location evidence="1 7">Endoplasmic reticulum membrane</location>
        <topology evidence="1 7">Multi-pass membrane protein</topology>
    </subcellularLocation>
</comment>
<evidence type="ECO:0000256" key="4">
    <source>
        <dbReference type="ARBA" id="ARBA00022824"/>
    </source>
</evidence>
<keyword evidence="4 7" id="KW-0256">Endoplasmic reticulum</keyword>
<dbReference type="GO" id="GO:0006950">
    <property type="term" value="P:response to stress"/>
    <property type="evidence" value="ECO:0007669"/>
    <property type="project" value="UniProtKB-ARBA"/>
</dbReference>
<keyword evidence="3 7" id="KW-0812">Transmembrane</keyword>
<feature type="compositionally biased region" description="Basic and acidic residues" evidence="8">
    <location>
        <begin position="305"/>
        <end position="315"/>
    </location>
</feature>
<dbReference type="STRING" id="56408.A0A1E5RAF5"/>
<comment type="caution">
    <text evidence="7">Lacks conserved residue(s) required for the propagation of feature annotation.</text>
</comment>
<evidence type="ECO:0000256" key="8">
    <source>
        <dbReference type="SAM" id="MobiDB-lite"/>
    </source>
</evidence>
<evidence type="ECO:0000313" key="10">
    <source>
        <dbReference type="Proteomes" id="UP000095728"/>
    </source>
</evidence>
<evidence type="ECO:0000256" key="2">
    <source>
        <dbReference type="ARBA" id="ARBA00008917"/>
    </source>
</evidence>